<evidence type="ECO:0000256" key="2">
    <source>
        <dbReference type="SAM" id="SignalP"/>
    </source>
</evidence>
<evidence type="ECO:0000256" key="1">
    <source>
        <dbReference type="ARBA" id="ARBA00010134"/>
    </source>
</evidence>
<evidence type="ECO:0000313" key="4">
    <source>
        <dbReference type="EMBL" id="WOB06085.1"/>
    </source>
</evidence>
<dbReference type="SMART" id="SM00115">
    <property type="entry name" value="CASc"/>
    <property type="match status" value="1"/>
</dbReference>
<protein>
    <submittedName>
        <fullName evidence="4">SUMF1/EgtB/PvdO family nonheme iron enzyme</fullName>
    </submittedName>
</protein>
<dbReference type="Pfam" id="PF03781">
    <property type="entry name" value="FGE-sulfatase"/>
    <property type="match status" value="1"/>
</dbReference>
<feature type="chain" id="PRO_5046999290" evidence="2">
    <location>
        <begin position="23"/>
        <end position="524"/>
    </location>
</feature>
<dbReference type="Pfam" id="PF00656">
    <property type="entry name" value="Peptidase_C14"/>
    <property type="match status" value="1"/>
</dbReference>
<comment type="similarity">
    <text evidence="1">Belongs to the peptidase C14A family.</text>
</comment>
<dbReference type="InterPro" id="IPR052039">
    <property type="entry name" value="Caspase-related_regulators"/>
</dbReference>
<evidence type="ECO:0000259" key="3">
    <source>
        <dbReference type="PROSITE" id="PS50208"/>
    </source>
</evidence>
<dbReference type="InterPro" id="IPR005532">
    <property type="entry name" value="SUMF_dom"/>
</dbReference>
<dbReference type="Gene3D" id="3.90.1580.10">
    <property type="entry name" value="paralog of FGE (formylglycine-generating enzyme)"/>
    <property type="match status" value="1"/>
</dbReference>
<dbReference type="InterPro" id="IPR029030">
    <property type="entry name" value="Caspase-like_dom_sf"/>
</dbReference>
<reference evidence="4 5" key="1">
    <citation type="submission" date="2023-10" db="EMBL/GenBank/DDBJ databases">
        <title>Bacteria for the degradation of biodegradable plastic PBAT(Polybutylene adipate terephthalate).</title>
        <authorList>
            <person name="Weon H.-Y."/>
            <person name="Yeon J."/>
        </authorList>
    </citation>
    <scope>NUCLEOTIDE SEQUENCE [LARGE SCALE GENOMIC DNA]</scope>
    <source>
        <strain evidence="4 5">SBD 7-3</strain>
    </source>
</reference>
<dbReference type="InterPro" id="IPR001309">
    <property type="entry name" value="Pept_C14_p20"/>
</dbReference>
<accession>A0ABZ0CM79</accession>
<sequence>MRLVARCLLAFVCLAAAGGAWAQKRVALLIGNSAYAVAPLVNTANDAADLATALKSRGFETVVALNTTKRDINSRVRAFADQITPGTVALFYYAGHGMQVRGRNYILPVDAKVQSEGDVVEQGVEIDAVLQRLEGKGAAINLVILDACRNNPFTSAKGSGLAAVDAPKGSLVAFATSPGKVALDGKGRNGVYTKHLLANLNAPGMRVEDVFKRVRVGVTEESQGQQVPWENTSLTTDFYFIPPSGDTATPGAPDAEQQRLQMAIATRNKAELRKYLELSPTGRMRTQVAAAYESVIAAEPTRSAVEPSYVRDCPDCPRMVVLGKGSKAIGAFPVTVADYEQCVRAKGCEKRDVGEFGVDKHPAINVSWHDAVKYTQWLSQRTKEKYRLPTETEWAEAVEAGRYVGEGSTRQLVPYVECRSGNGYDRSAALVAGFPWRESACNDGFPQTSPVGVFLPNAIGMYDWAGNVWQWTSTCAVAGKSPCEKYVLKGGSWASPLTALTPQAVLSAEPTLAGSTMGFRVYRE</sequence>
<dbReference type="RefSeq" id="WP_316698363.1">
    <property type="nucleotide sequence ID" value="NZ_CP136336.1"/>
</dbReference>
<dbReference type="InterPro" id="IPR015917">
    <property type="entry name" value="Pept_C14A"/>
</dbReference>
<dbReference type="InterPro" id="IPR011600">
    <property type="entry name" value="Pept_C14_caspase"/>
</dbReference>
<name>A0ABZ0CM79_9BURK</name>
<dbReference type="PANTHER" id="PTHR22576:SF37">
    <property type="entry name" value="MUCOSA-ASSOCIATED LYMPHOID TISSUE LYMPHOMA TRANSLOCATION PROTEIN 1"/>
    <property type="match status" value="1"/>
</dbReference>
<proteinExistence type="inferred from homology"/>
<dbReference type="InterPro" id="IPR016187">
    <property type="entry name" value="CTDL_fold"/>
</dbReference>
<organism evidence="4 5">
    <name type="scientific">Piscinibacter gummiphilus</name>
    <dbReference type="NCBI Taxonomy" id="946333"/>
    <lineage>
        <taxon>Bacteria</taxon>
        <taxon>Pseudomonadati</taxon>
        <taxon>Pseudomonadota</taxon>
        <taxon>Betaproteobacteria</taxon>
        <taxon>Burkholderiales</taxon>
        <taxon>Sphaerotilaceae</taxon>
        <taxon>Piscinibacter</taxon>
    </lineage>
</organism>
<dbReference type="Gene3D" id="3.40.50.1460">
    <property type="match status" value="1"/>
</dbReference>
<evidence type="ECO:0000313" key="5">
    <source>
        <dbReference type="Proteomes" id="UP001303946"/>
    </source>
</evidence>
<dbReference type="SUPFAM" id="SSF52129">
    <property type="entry name" value="Caspase-like"/>
    <property type="match status" value="1"/>
</dbReference>
<feature type="signal peptide" evidence="2">
    <location>
        <begin position="1"/>
        <end position="22"/>
    </location>
</feature>
<keyword evidence="2" id="KW-0732">Signal</keyword>
<keyword evidence="5" id="KW-1185">Reference proteome</keyword>
<dbReference type="SUPFAM" id="SSF56436">
    <property type="entry name" value="C-type lectin-like"/>
    <property type="match status" value="1"/>
</dbReference>
<dbReference type="PROSITE" id="PS50208">
    <property type="entry name" value="CASPASE_P20"/>
    <property type="match status" value="1"/>
</dbReference>
<dbReference type="InterPro" id="IPR042095">
    <property type="entry name" value="SUMF_sf"/>
</dbReference>
<feature type="domain" description="Caspase family p20" evidence="3">
    <location>
        <begin position="23"/>
        <end position="152"/>
    </location>
</feature>
<dbReference type="PANTHER" id="PTHR22576">
    <property type="entry name" value="MUCOSA ASSOCIATED LYMPHOID TISSUE LYMPHOMA TRANSLOCATION PROTEIN 1/PARACASPASE"/>
    <property type="match status" value="1"/>
</dbReference>
<gene>
    <name evidence="4" type="ORF">RXV79_14250</name>
</gene>
<dbReference type="EMBL" id="CP136336">
    <property type="protein sequence ID" value="WOB06085.1"/>
    <property type="molecule type" value="Genomic_DNA"/>
</dbReference>
<dbReference type="Proteomes" id="UP001303946">
    <property type="component" value="Chromosome"/>
</dbReference>